<feature type="domain" description="Stealth protein CR2 conserved region 2" evidence="5">
    <location>
        <begin position="292"/>
        <end position="396"/>
    </location>
</feature>
<reference evidence="9 10" key="1">
    <citation type="submission" date="2019-02" db="EMBL/GenBank/DDBJ databases">
        <title>Sequencing the genomes of 1000 actinobacteria strains.</title>
        <authorList>
            <person name="Klenk H.-P."/>
        </authorList>
    </citation>
    <scope>NUCLEOTIDE SEQUENCE [LARGE SCALE GENOMIC DNA]</scope>
    <source>
        <strain evidence="9 10">DSM 18319</strain>
    </source>
</reference>
<keyword evidence="2" id="KW-0808">Transferase</keyword>
<protein>
    <submittedName>
        <fullName evidence="9">Stealth-like protein</fullName>
    </submittedName>
</protein>
<evidence type="ECO:0000313" key="10">
    <source>
        <dbReference type="Proteomes" id="UP000291483"/>
    </source>
</evidence>
<dbReference type="InterPro" id="IPR047141">
    <property type="entry name" value="Stealth"/>
</dbReference>
<feature type="region of interest" description="Disordered" evidence="4">
    <location>
        <begin position="561"/>
        <end position="584"/>
    </location>
</feature>
<keyword evidence="3" id="KW-0270">Exopolysaccharide synthesis</keyword>
<dbReference type="Pfam" id="PF17101">
    <property type="entry name" value="Stealth_CR1"/>
    <property type="match status" value="1"/>
</dbReference>
<feature type="region of interest" description="Disordered" evidence="4">
    <location>
        <begin position="1"/>
        <end position="64"/>
    </location>
</feature>
<dbReference type="AlphaFoldDB" id="A0A4V2GAY8"/>
<dbReference type="EMBL" id="SHLC01000001">
    <property type="protein sequence ID" value="RZU66066.1"/>
    <property type="molecule type" value="Genomic_DNA"/>
</dbReference>
<accession>A0A4V2GAY8</accession>
<feature type="compositionally biased region" description="Basic and acidic residues" evidence="4">
    <location>
        <begin position="1"/>
        <end position="40"/>
    </location>
</feature>
<dbReference type="GO" id="GO:0016772">
    <property type="term" value="F:transferase activity, transferring phosphorus-containing groups"/>
    <property type="evidence" value="ECO:0007669"/>
    <property type="project" value="InterPro"/>
</dbReference>
<evidence type="ECO:0000256" key="1">
    <source>
        <dbReference type="ARBA" id="ARBA00007583"/>
    </source>
</evidence>
<evidence type="ECO:0000256" key="3">
    <source>
        <dbReference type="ARBA" id="ARBA00023169"/>
    </source>
</evidence>
<dbReference type="Pfam" id="PF17102">
    <property type="entry name" value="Stealth_CR3"/>
    <property type="match status" value="1"/>
</dbReference>
<organism evidence="9 10">
    <name type="scientific">Microterricola gilva</name>
    <dbReference type="NCBI Taxonomy" id="393267"/>
    <lineage>
        <taxon>Bacteria</taxon>
        <taxon>Bacillati</taxon>
        <taxon>Actinomycetota</taxon>
        <taxon>Actinomycetes</taxon>
        <taxon>Micrococcales</taxon>
        <taxon>Microbacteriaceae</taxon>
        <taxon>Microterricola</taxon>
    </lineage>
</organism>
<dbReference type="Pfam" id="PF17103">
    <property type="entry name" value="Stealth_CR4"/>
    <property type="match status" value="1"/>
</dbReference>
<dbReference type="RefSeq" id="WP_130506316.1">
    <property type="nucleotide sequence ID" value="NZ_SHLC01000001.1"/>
</dbReference>
<evidence type="ECO:0000259" key="8">
    <source>
        <dbReference type="Pfam" id="PF17103"/>
    </source>
</evidence>
<sequence>MSESPRDREQHHPLADPDKPAAFTRSDDPRAQAPERERHGFLSAEPEPVLRRQTGQTAPLTPGAAPRFARHDLVLRKGEYTLSSGHFTPHESMVDDLLAVRGALIDAGIDFLLVRGDNDRPVIAVDRRQRKELSRALAAAFADEPFYSATIDRPGQPSVLLADGALSAARKAAVFRLYRPRVEPIGRLRYGPETAFQLELWRFGDDEIVAPQENALMRARMPRHEAVEDTVELYGRRWRTLENMFAELASDVSFDIDMVFSWVDGSDVAFQKARAARMAGYVVGAGDDSDARFRQIDELKYALRSVYLFAPWVRRIFIATDSPVPAWLGEHPRVTVVRSEEFFQNPDALPTHNSHAVESQLHHIPGIAKHFLYSNDDMFFGRPLSPELFFSPGGVTKFVEAGTRIGLGESNPSRSGHDNAARVNRRLLKQRFGKVTTRHLEHCAAPLRRDVLDTMEREFAEDFARTAASQFRSATDISVTNSFYHYYALMAGHAVIQNQARVKYIETTLRSALPAMDRLVKRRDQDMFCLNDGSNPEISNETRTAAVTEFLEKYFPFPAPWERAEEPEPESTAPAGGVDSRGIDAEAAEAISDAVTAAAASARQQ</sequence>
<dbReference type="GO" id="GO:0000271">
    <property type="term" value="P:polysaccharide biosynthetic process"/>
    <property type="evidence" value="ECO:0007669"/>
    <property type="project" value="UniProtKB-KW"/>
</dbReference>
<dbReference type="Proteomes" id="UP000291483">
    <property type="component" value="Unassembled WGS sequence"/>
</dbReference>
<comment type="caution">
    <text evidence="9">The sequence shown here is derived from an EMBL/GenBank/DDBJ whole genome shotgun (WGS) entry which is preliminary data.</text>
</comment>
<dbReference type="InterPro" id="IPR031356">
    <property type="entry name" value="Stealth_CR4"/>
</dbReference>
<evidence type="ECO:0000259" key="7">
    <source>
        <dbReference type="Pfam" id="PF17102"/>
    </source>
</evidence>
<dbReference type="InterPro" id="IPR021520">
    <property type="entry name" value="Stealth_CR2"/>
</dbReference>
<evidence type="ECO:0000256" key="2">
    <source>
        <dbReference type="ARBA" id="ARBA00022679"/>
    </source>
</evidence>
<dbReference type="Pfam" id="PF11380">
    <property type="entry name" value="Stealth_CR2"/>
    <property type="match status" value="1"/>
</dbReference>
<dbReference type="PANTHER" id="PTHR24045">
    <property type="match status" value="1"/>
</dbReference>
<evidence type="ECO:0000259" key="5">
    <source>
        <dbReference type="Pfam" id="PF11380"/>
    </source>
</evidence>
<keyword evidence="10" id="KW-1185">Reference proteome</keyword>
<comment type="similarity">
    <text evidence="1">Belongs to the stealth family.</text>
</comment>
<gene>
    <name evidence="9" type="ORF">EV379_2412</name>
</gene>
<evidence type="ECO:0000313" key="9">
    <source>
        <dbReference type="EMBL" id="RZU66066.1"/>
    </source>
</evidence>
<evidence type="ECO:0000256" key="4">
    <source>
        <dbReference type="SAM" id="MobiDB-lite"/>
    </source>
</evidence>
<dbReference type="InterPro" id="IPR031358">
    <property type="entry name" value="Stealth_CR1"/>
</dbReference>
<dbReference type="PANTHER" id="PTHR24045:SF0">
    <property type="entry name" value="N-ACETYLGLUCOSAMINE-1-PHOSPHOTRANSFERASE SUBUNITS ALPHA_BETA"/>
    <property type="match status" value="1"/>
</dbReference>
<dbReference type="InterPro" id="IPR031357">
    <property type="entry name" value="Stealth_CR3"/>
</dbReference>
<feature type="domain" description="Stealth protein CR4 conserved region 4" evidence="8">
    <location>
        <begin position="517"/>
        <end position="567"/>
    </location>
</feature>
<feature type="domain" description="Stealth protein CR3 conserved region 3" evidence="7">
    <location>
        <begin position="442"/>
        <end position="488"/>
    </location>
</feature>
<proteinExistence type="inferred from homology"/>
<dbReference type="OrthoDB" id="9776077at2"/>
<feature type="domain" description="Stealth protein CR1 conserved region 1" evidence="6">
    <location>
        <begin position="254"/>
        <end position="281"/>
    </location>
</feature>
<evidence type="ECO:0000259" key="6">
    <source>
        <dbReference type="Pfam" id="PF17101"/>
    </source>
</evidence>
<name>A0A4V2GAY8_9MICO</name>